<feature type="coiled-coil region" evidence="1">
    <location>
        <begin position="21"/>
        <end position="65"/>
    </location>
</feature>
<keyword evidence="2" id="KW-0732">Signal</keyword>
<keyword evidence="4" id="KW-1185">Reference proteome</keyword>
<dbReference type="KEGG" id="xcl:G4Z02_06635"/>
<name>A0A7L7KRT8_9MOLU</name>
<evidence type="ECO:0000256" key="2">
    <source>
        <dbReference type="SAM" id="SignalP"/>
    </source>
</evidence>
<dbReference type="SUPFAM" id="SSF48239">
    <property type="entry name" value="Terpenoid cyclases/Protein prenyltransferases"/>
    <property type="match status" value="1"/>
</dbReference>
<protein>
    <submittedName>
        <fullName evidence="3">DUF4430 domain-containing protein</fullName>
    </submittedName>
</protein>
<dbReference type="Proteomes" id="UP000514720">
    <property type="component" value="Chromosome"/>
</dbReference>
<keyword evidence="1" id="KW-0175">Coiled coil</keyword>
<evidence type="ECO:0000313" key="4">
    <source>
        <dbReference type="Proteomes" id="UP000514720"/>
    </source>
</evidence>
<sequence length="438" mass="49114">MKKLFSMITVFLLAITMVACSDETDETINDLEAQISELQATNQALETQNSDLESAIQLYEDAEMDVIFTTKTIDLEGHETAIVLAFNDDQDITLKAVAKGFFNADITESEYGAFVNTMNDMNLPYGSYIAIYENDEPSSVGIDDLVIDDGDVFEFRVVWWDVIQYEVYETLHLFIDNHLDDYISTSYIDYNVFLGCQGLCDDVLTDEEIELYLNGLTLSTTQDYFKAMMIANHLENDSLLQTYQTALYSNASTGPYGQTAMTMIALDHTNPDFDYSTFIDDAMVYFASTTPYDEGLDTGGLDLVALSPYLDSQATQDLVDAYVTWIQSEQLPSGGIKTRDVMWNDTTYPGTENAASISQVIIGLIAVGVDPTGDELTVGFNNLITRLLEFHLDDGSFDWDLTDEIENDLLFSTPQAFLALSTYYHYVNSYGEITHLYN</sequence>
<feature type="signal peptide" evidence="2">
    <location>
        <begin position="1"/>
        <end position="21"/>
    </location>
</feature>
<dbReference type="Gene3D" id="1.50.10.20">
    <property type="match status" value="1"/>
</dbReference>
<dbReference type="Gene3D" id="2.170.130.30">
    <property type="match status" value="1"/>
</dbReference>
<organism evidence="3 4">
    <name type="scientific">Candidatus Xianfuyuplasma coldseepsis</name>
    <dbReference type="NCBI Taxonomy" id="2782163"/>
    <lineage>
        <taxon>Bacteria</taxon>
        <taxon>Bacillati</taxon>
        <taxon>Mycoplasmatota</taxon>
        <taxon>Mollicutes</taxon>
        <taxon>Candidatus Izemoplasmatales</taxon>
        <taxon>Candidatus Izemoplasmataceae</taxon>
        <taxon>Candidatus Xianfuyuplasma</taxon>
    </lineage>
</organism>
<evidence type="ECO:0000313" key="3">
    <source>
        <dbReference type="EMBL" id="QMS85443.1"/>
    </source>
</evidence>
<dbReference type="EMBL" id="CP048914">
    <property type="protein sequence ID" value="QMS85443.1"/>
    <property type="molecule type" value="Genomic_DNA"/>
</dbReference>
<gene>
    <name evidence="3" type="ORF">G4Z02_06635</name>
</gene>
<dbReference type="PROSITE" id="PS51257">
    <property type="entry name" value="PROKAR_LIPOPROTEIN"/>
    <property type="match status" value="1"/>
</dbReference>
<accession>A0A7L7KRT8</accession>
<dbReference type="RefSeq" id="WP_258877238.1">
    <property type="nucleotide sequence ID" value="NZ_CP048914.1"/>
</dbReference>
<dbReference type="AlphaFoldDB" id="A0A7L7KRT8"/>
<proteinExistence type="predicted"/>
<dbReference type="InterPro" id="IPR008930">
    <property type="entry name" value="Terpenoid_cyclase/PrenylTrfase"/>
</dbReference>
<feature type="chain" id="PRO_5029917415" evidence="2">
    <location>
        <begin position="22"/>
        <end position="438"/>
    </location>
</feature>
<evidence type="ECO:0000256" key="1">
    <source>
        <dbReference type="SAM" id="Coils"/>
    </source>
</evidence>
<reference evidence="3 4" key="1">
    <citation type="submission" date="2020-02" db="EMBL/GenBank/DDBJ databases">
        <authorList>
            <person name="Zheng R.K."/>
            <person name="Sun C.M."/>
        </authorList>
    </citation>
    <scope>NUCLEOTIDE SEQUENCE [LARGE SCALE GENOMIC DNA]</scope>
    <source>
        <strain evidence="4">zrk13</strain>
    </source>
</reference>